<proteinExistence type="predicted"/>
<dbReference type="AlphaFoldDB" id="A0A9N9H163"/>
<dbReference type="OrthoDB" id="2349470at2759"/>
<accession>A0A9N9H163</accession>
<organism evidence="1 2">
    <name type="scientific">Cetraspora pellucida</name>
    <dbReference type="NCBI Taxonomy" id="1433469"/>
    <lineage>
        <taxon>Eukaryota</taxon>
        <taxon>Fungi</taxon>
        <taxon>Fungi incertae sedis</taxon>
        <taxon>Mucoromycota</taxon>
        <taxon>Glomeromycotina</taxon>
        <taxon>Glomeromycetes</taxon>
        <taxon>Diversisporales</taxon>
        <taxon>Gigasporaceae</taxon>
        <taxon>Cetraspora</taxon>
    </lineage>
</organism>
<evidence type="ECO:0000313" key="1">
    <source>
        <dbReference type="EMBL" id="CAG8641232.1"/>
    </source>
</evidence>
<comment type="caution">
    <text evidence="1">The sequence shown here is derived from an EMBL/GenBank/DDBJ whole genome shotgun (WGS) entry which is preliminary data.</text>
</comment>
<sequence>MQDLANIIIILNIRSAKVVTLHIINYEPGKSNPPEWYKSSYSWYCIKYIKNKGEAKNNPEPRQFLSMKKNPKRAKELLTWIQDAIATKKLCNPVFSINGKCSTGVFSKFLKSYGITTKRLRKIRSKHASKVHDDQNPTLQYLEFLSRVVMRHKMDHHNSGMYYTEDDTSDLTLTQIQILNLKP</sequence>
<reference evidence="1" key="1">
    <citation type="submission" date="2021-06" db="EMBL/GenBank/DDBJ databases">
        <authorList>
            <person name="Kallberg Y."/>
            <person name="Tangrot J."/>
            <person name="Rosling A."/>
        </authorList>
    </citation>
    <scope>NUCLEOTIDE SEQUENCE</scope>
    <source>
        <strain evidence="1">FL966</strain>
    </source>
</reference>
<dbReference type="EMBL" id="CAJVQA010006469">
    <property type="protein sequence ID" value="CAG8641232.1"/>
    <property type="molecule type" value="Genomic_DNA"/>
</dbReference>
<protein>
    <submittedName>
        <fullName evidence="1">24558_t:CDS:1</fullName>
    </submittedName>
</protein>
<name>A0A9N9H163_9GLOM</name>
<gene>
    <name evidence="1" type="ORF">CPELLU_LOCUS8868</name>
</gene>
<evidence type="ECO:0000313" key="2">
    <source>
        <dbReference type="Proteomes" id="UP000789759"/>
    </source>
</evidence>
<keyword evidence="2" id="KW-1185">Reference proteome</keyword>
<dbReference type="Proteomes" id="UP000789759">
    <property type="component" value="Unassembled WGS sequence"/>
</dbReference>